<evidence type="ECO:0000256" key="2">
    <source>
        <dbReference type="ARBA" id="ARBA00023043"/>
    </source>
</evidence>
<dbReference type="PROSITE" id="PS50297">
    <property type="entry name" value="ANK_REP_REGION"/>
    <property type="match status" value="1"/>
</dbReference>
<dbReference type="PANTHER" id="PTHR24198:SF165">
    <property type="entry name" value="ANKYRIN REPEAT-CONTAINING PROTEIN-RELATED"/>
    <property type="match status" value="1"/>
</dbReference>
<dbReference type="InterPro" id="IPR002110">
    <property type="entry name" value="Ankyrin_rpt"/>
</dbReference>
<proteinExistence type="predicted"/>
<dbReference type="OrthoDB" id="539213at2759"/>
<evidence type="ECO:0000256" key="3">
    <source>
        <dbReference type="PROSITE-ProRule" id="PRU00023"/>
    </source>
</evidence>
<keyword evidence="1" id="KW-0677">Repeat</keyword>
<keyword evidence="2 3" id="KW-0040">ANK repeat</keyword>
<dbReference type="SUPFAM" id="SSF48403">
    <property type="entry name" value="Ankyrin repeat"/>
    <property type="match status" value="1"/>
</dbReference>
<dbReference type="InterPro" id="IPR036770">
    <property type="entry name" value="Ankyrin_rpt-contain_sf"/>
</dbReference>
<dbReference type="PANTHER" id="PTHR24198">
    <property type="entry name" value="ANKYRIN REPEAT AND PROTEIN KINASE DOMAIN-CONTAINING PROTEIN"/>
    <property type="match status" value="1"/>
</dbReference>
<gene>
    <name evidence="4" type="ORF">RFI_26355</name>
</gene>
<accession>X6MAJ2</accession>
<reference evidence="4 5" key="1">
    <citation type="journal article" date="2013" name="Curr. Biol.">
        <title>The Genome of the Foraminiferan Reticulomyxa filosa.</title>
        <authorList>
            <person name="Glockner G."/>
            <person name="Hulsmann N."/>
            <person name="Schleicher M."/>
            <person name="Noegel A.A."/>
            <person name="Eichinger L."/>
            <person name="Gallinger C."/>
            <person name="Pawlowski J."/>
            <person name="Sierra R."/>
            <person name="Euteneuer U."/>
            <person name="Pillet L."/>
            <person name="Moustafa A."/>
            <person name="Platzer M."/>
            <person name="Groth M."/>
            <person name="Szafranski K."/>
            <person name="Schliwa M."/>
        </authorList>
    </citation>
    <scope>NUCLEOTIDE SEQUENCE [LARGE SCALE GENOMIC DNA]</scope>
</reference>
<evidence type="ECO:0000256" key="1">
    <source>
        <dbReference type="ARBA" id="ARBA00022737"/>
    </source>
</evidence>
<dbReference type="AlphaFoldDB" id="X6MAJ2"/>
<name>X6MAJ2_RETFI</name>
<dbReference type="PROSITE" id="PS50088">
    <property type="entry name" value="ANK_REPEAT"/>
    <property type="match status" value="1"/>
</dbReference>
<dbReference type="Proteomes" id="UP000023152">
    <property type="component" value="Unassembled WGS sequence"/>
</dbReference>
<sequence length="373" mass="42422">MAAETSLPTSLSLTGEEYVQQDKPKELLAWIKMQNNPKTCLQKLFLYSLRYGKWNCATELLKSDESLLQTHDGMKQNILFYWADGMQRNKNVKEATKWLSEHVCLEAIKRMINEANEEGSTIFHAVALTGQCELLQWILDKCPELDINKGNNYGYTALHKASRNGQKNSIVWLLEHQADISAITVNGDRAEHEVLKHGSIELIPYLQPPIYWPDNLNSDTKISFQAKYDRAQTIRLSFPNKRLSENEAIEYHSKKLSLCCVEYETLVIQSMHSVPQLAIACLLALSDAMLSHSSWMNNIDVRRAIYRQSMGYAAAACTMAVKHFNLVNALSWQKQSSSQQIRVLAQVLPSSEAIPSELCKTWSKLLTKLRQNA</sequence>
<comment type="caution">
    <text evidence="4">The sequence shown here is derived from an EMBL/GenBank/DDBJ whole genome shotgun (WGS) entry which is preliminary data.</text>
</comment>
<protein>
    <submittedName>
        <fullName evidence="4">Uncharacterized protein</fullName>
    </submittedName>
</protein>
<dbReference type="Pfam" id="PF12796">
    <property type="entry name" value="Ank_2"/>
    <property type="match status" value="1"/>
</dbReference>
<evidence type="ECO:0000313" key="4">
    <source>
        <dbReference type="EMBL" id="ETO11023.1"/>
    </source>
</evidence>
<feature type="repeat" description="ANK" evidence="3">
    <location>
        <begin position="153"/>
        <end position="185"/>
    </location>
</feature>
<evidence type="ECO:0000313" key="5">
    <source>
        <dbReference type="Proteomes" id="UP000023152"/>
    </source>
</evidence>
<keyword evidence="5" id="KW-1185">Reference proteome</keyword>
<dbReference type="EMBL" id="ASPP01022870">
    <property type="protein sequence ID" value="ETO11023.1"/>
    <property type="molecule type" value="Genomic_DNA"/>
</dbReference>
<dbReference type="Gene3D" id="1.25.40.20">
    <property type="entry name" value="Ankyrin repeat-containing domain"/>
    <property type="match status" value="1"/>
</dbReference>
<organism evidence="4 5">
    <name type="scientific">Reticulomyxa filosa</name>
    <dbReference type="NCBI Taxonomy" id="46433"/>
    <lineage>
        <taxon>Eukaryota</taxon>
        <taxon>Sar</taxon>
        <taxon>Rhizaria</taxon>
        <taxon>Retaria</taxon>
        <taxon>Foraminifera</taxon>
        <taxon>Monothalamids</taxon>
        <taxon>Reticulomyxidae</taxon>
        <taxon>Reticulomyxa</taxon>
    </lineage>
</organism>
<dbReference type="SMART" id="SM00248">
    <property type="entry name" value="ANK"/>
    <property type="match status" value="2"/>
</dbReference>